<proteinExistence type="predicted"/>
<sequence>MHKLVCPRCKTNKSRFYLIEQHPKAIKLDPQNGNVEKEEYLTSGLDPFFVPYKGPDYLVQCGTCGLIDKSILFEKAAER</sequence>
<gene>
    <name evidence="1" type="ORF">J5Y03_11995</name>
</gene>
<name>A0A940NKI6_9BACI</name>
<dbReference type="Proteomes" id="UP000682134">
    <property type="component" value="Unassembled WGS sequence"/>
</dbReference>
<dbReference type="AlphaFoldDB" id="A0A940NKI6"/>
<reference evidence="1" key="1">
    <citation type="submission" date="2021-04" db="EMBL/GenBank/DDBJ databases">
        <title>Genome seq and assembly of Bacillus sp.</title>
        <authorList>
            <person name="Chhetri G."/>
        </authorList>
    </citation>
    <scope>NUCLEOTIDE SEQUENCE</scope>
    <source>
        <strain evidence="1">RG28</strain>
    </source>
</reference>
<dbReference type="EMBL" id="JAGIYQ010000007">
    <property type="protein sequence ID" value="MBP0725892.1"/>
    <property type="molecule type" value="Genomic_DNA"/>
</dbReference>
<accession>A0A940NKI6</accession>
<evidence type="ECO:0000313" key="2">
    <source>
        <dbReference type="Proteomes" id="UP000682134"/>
    </source>
</evidence>
<protein>
    <submittedName>
        <fullName evidence="1">DNA alkylation repair protein</fullName>
    </submittedName>
</protein>
<dbReference type="RefSeq" id="WP_209405925.1">
    <property type="nucleotide sequence ID" value="NZ_JAGIYQ010000007.1"/>
</dbReference>
<organism evidence="1 2">
    <name type="scientific">Gottfriedia endophytica</name>
    <dbReference type="NCBI Taxonomy" id="2820819"/>
    <lineage>
        <taxon>Bacteria</taxon>
        <taxon>Bacillati</taxon>
        <taxon>Bacillota</taxon>
        <taxon>Bacilli</taxon>
        <taxon>Bacillales</taxon>
        <taxon>Bacillaceae</taxon>
        <taxon>Gottfriedia</taxon>
    </lineage>
</organism>
<comment type="caution">
    <text evidence="1">The sequence shown here is derived from an EMBL/GenBank/DDBJ whole genome shotgun (WGS) entry which is preliminary data.</text>
</comment>
<evidence type="ECO:0000313" key="1">
    <source>
        <dbReference type="EMBL" id="MBP0725892.1"/>
    </source>
</evidence>
<keyword evidence="2" id="KW-1185">Reference proteome</keyword>